<evidence type="ECO:0000259" key="1">
    <source>
        <dbReference type="Pfam" id="PF07969"/>
    </source>
</evidence>
<dbReference type="RefSeq" id="WP_132605295.1">
    <property type="nucleotide sequence ID" value="NZ_SMKO01000212.1"/>
</dbReference>
<dbReference type="GO" id="GO:0016810">
    <property type="term" value="F:hydrolase activity, acting on carbon-nitrogen (but not peptide) bonds"/>
    <property type="evidence" value="ECO:0007669"/>
    <property type="project" value="InterPro"/>
</dbReference>
<proteinExistence type="predicted"/>
<protein>
    <submittedName>
        <fullName evidence="2">Amidohydrolase</fullName>
    </submittedName>
</protein>
<dbReference type="Gene3D" id="3.10.310.70">
    <property type="match status" value="1"/>
</dbReference>
<reference evidence="2 3" key="1">
    <citation type="submission" date="2019-03" db="EMBL/GenBank/DDBJ databases">
        <title>Draft genome sequences of novel Actinobacteria.</title>
        <authorList>
            <person name="Sahin N."/>
            <person name="Ay H."/>
            <person name="Saygin H."/>
        </authorList>
    </citation>
    <scope>NUCLEOTIDE SEQUENCE [LARGE SCALE GENOMIC DNA]</scope>
    <source>
        <strain evidence="2 3">KC310</strain>
    </source>
</reference>
<dbReference type="SUPFAM" id="SSF51338">
    <property type="entry name" value="Composite domain of metallo-dependent hydrolases"/>
    <property type="match status" value="1"/>
</dbReference>
<accession>A0A4R4UP75</accession>
<dbReference type="InterPro" id="IPR013108">
    <property type="entry name" value="Amidohydro_3"/>
</dbReference>
<organism evidence="2 3">
    <name type="scientific">Nonomuraea deserti</name>
    <dbReference type="NCBI Taxonomy" id="1848322"/>
    <lineage>
        <taxon>Bacteria</taxon>
        <taxon>Bacillati</taxon>
        <taxon>Actinomycetota</taxon>
        <taxon>Actinomycetes</taxon>
        <taxon>Streptosporangiales</taxon>
        <taxon>Streptosporangiaceae</taxon>
        <taxon>Nonomuraea</taxon>
    </lineage>
</organism>
<gene>
    <name evidence="2" type="ORF">E1292_43070</name>
</gene>
<dbReference type="Proteomes" id="UP000295258">
    <property type="component" value="Unassembled WGS sequence"/>
</dbReference>
<comment type="caution">
    <text evidence="2">The sequence shown here is derived from an EMBL/GenBank/DDBJ whole genome shotgun (WGS) entry which is preliminary data.</text>
</comment>
<dbReference type="InterPro" id="IPR033932">
    <property type="entry name" value="YtcJ-like"/>
</dbReference>
<keyword evidence="2" id="KW-0378">Hydrolase</keyword>
<dbReference type="Gene3D" id="2.30.40.10">
    <property type="entry name" value="Urease, subunit C, domain 1"/>
    <property type="match status" value="1"/>
</dbReference>
<feature type="domain" description="Amidohydrolase 3" evidence="1">
    <location>
        <begin position="118"/>
        <end position="606"/>
    </location>
</feature>
<dbReference type="InterPro" id="IPR032466">
    <property type="entry name" value="Metal_Hydrolase"/>
</dbReference>
<dbReference type="CDD" id="cd01300">
    <property type="entry name" value="YtcJ_like"/>
    <property type="match status" value="1"/>
</dbReference>
<keyword evidence="3" id="KW-1185">Reference proteome</keyword>
<sequence length="609" mass="65735">MRTVDSTRFREGRLNSRQRTSRTTAFSKACSVLHAVIRPRLCLAILLPAAGVLSCTAPAQPQQSELSGSADTVFVNGQIFTADTLSTIVEAVAIDDGKFVAVGSNETVRRQIGPKTVVHDLKGRMAMPGITDMHIHPVRGGLAELTYCKFSDQLELPRALDAVRKCVKDKKPGEWVEGAQWHSALAPSLDKAALDQIAPKNPVYLHDNTNHIVWVNSAALTAAGIDKSTPDPPGGKILRDPKTGEATGVLMESAVGLVTKVKPKPGDEDTERAAERVFRKLNTYGVTSIQTGDADAPDLKAFRKLEAESRLTIRVKTNWDFNTPVAPVEPEKMLKRFDTRAERGPVTDLINPDGGKIYADGIPIGGGSPYLEPYASGDTSGHAAIDQADLNAAVKQMDKLGLSIMIHAMGDAAVRMSLDAIEDARRANGTSKQRHVIAHTFSIDPADMGRARKLNVVFENSPPIVLFPNDLTAAAVDLLGRQRARAIAPIRSLMAAGDTVGYGTDWDNIPDPNPWPALQAMITRQNPSDPGRGYLARSEAVDRITGLEILTFNGAYGVGLEKRTGSIETGKDADLIVLNQDLLKVPVGDIHKTKVLRTVLRGKTVFVQE</sequence>
<dbReference type="PANTHER" id="PTHR22642:SF2">
    <property type="entry name" value="PROTEIN LONG AFTER FAR-RED 3"/>
    <property type="match status" value="1"/>
</dbReference>
<name>A0A4R4UP75_9ACTN</name>
<dbReference type="EMBL" id="SMKO01000212">
    <property type="protein sequence ID" value="TDC90954.1"/>
    <property type="molecule type" value="Genomic_DNA"/>
</dbReference>
<dbReference type="InterPro" id="IPR011059">
    <property type="entry name" value="Metal-dep_hydrolase_composite"/>
</dbReference>
<evidence type="ECO:0000313" key="3">
    <source>
        <dbReference type="Proteomes" id="UP000295258"/>
    </source>
</evidence>
<dbReference type="PANTHER" id="PTHR22642">
    <property type="entry name" value="IMIDAZOLONEPROPIONASE"/>
    <property type="match status" value="1"/>
</dbReference>
<evidence type="ECO:0000313" key="2">
    <source>
        <dbReference type="EMBL" id="TDC90954.1"/>
    </source>
</evidence>
<dbReference type="Pfam" id="PF07969">
    <property type="entry name" value="Amidohydro_3"/>
    <property type="match status" value="1"/>
</dbReference>
<dbReference type="SUPFAM" id="SSF51556">
    <property type="entry name" value="Metallo-dependent hydrolases"/>
    <property type="match status" value="1"/>
</dbReference>
<dbReference type="Gene3D" id="3.20.20.140">
    <property type="entry name" value="Metal-dependent hydrolases"/>
    <property type="match status" value="1"/>
</dbReference>
<dbReference type="AlphaFoldDB" id="A0A4R4UP75"/>